<name>A0AAW9RZI8_9BACT</name>
<keyword evidence="2" id="KW-1185">Reference proteome</keyword>
<organism evidence="1 2">
    <name type="scientific">Rapidithrix thailandica</name>
    <dbReference type="NCBI Taxonomy" id="413964"/>
    <lineage>
        <taxon>Bacteria</taxon>
        <taxon>Pseudomonadati</taxon>
        <taxon>Bacteroidota</taxon>
        <taxon>Cytophagia</taxon>
        <taxon>Cytophagales</taxon>
        <taxon>Flammeovirgaceae</taxon>
        <taxon>Rapidithrix</taxon>
    </lineage>
</organism>
<accession>A0AAW9RZI8</accession>
<dbReference type="RefSeq" id="WP_346819598.1">
    <property type="nucleotide sequence ID" value="NZ_JBDKWZ010000001.1"/>
</dbReference>
<protein>
    <submittedName>
        <fullName evidence="1">Uncharacterized protein</fullName>
    </submittedName>
</protein>
<comment type="caution">
    <text evidence="1">The sequence shown here is derived from an EMBL/GenBank/DDBJ whole genome shotgun (WGS) entry which is preliminary data.</text>
</comment>
<proteinExistence type="predicted"/>
<evidence type="ECO:0000313" key="2">
    <source>
        <dbReference type="Proteomes" id="UP001403385"/>
    </source>
</evidence>
<reference evidence="1 2" key="1">
    <citation type="submission" date="2024-04" db="EMBL/GenBank/DDBJ databases">
        <title>Novel genus in family Flammeovirgaceae.</title>
        <authorList>
            <person name="Nguyen T.H."/>
            <person name="Vuong T.Q."/>
            <person name="Le H."/>
            <person name="Kim S.-G."/>
        </authorList>
    </citation>
    <scope>NUCLEOTIDE SEQUENCE [LARGE SCALE GENOMIC DNA]</scope>
    <source>
        <strain evidence="1 2">JCM 23209</strain>
    </source>
</reference>
<dbReference type="AlphaFoldDB" id="A0AAW9RZI8"/>
<evidence type="ECO:0000313" key="1">
    <source>
        <dbReference type="EMBL" id="MEN7546817.1"/>
    </source>
</evidence>
<sequence length="41" mass="4732">MVNFIFFNEDTSDTKAKKQVVWPLFKSQYSPPVVKFHTGGL</sequence>
<dbReference type="EMBL" id="JBDKWZ010000001">
    <property type="protein sequence ID" value="MEN7546817.1"/>
    <property type="molecule type" value="Genomic_DNA"/>
</dbReference>
<gene>
    <name evidence="1" type="ORF">AAG747_02780</name>
</gene>
<dbReference type="Proteomes" id="UP001403385">
    <property type="component" value="Unassembled WGS sequence"/>
</dbReference>